<proteinExistence type="predicted"/>
<protein>
    <submittedName>
        <fullName evidence="1">Uncharacterized protein</fullName>
    </submittedName>
</protein>
<evidence type="ECO:0000313" key="2">
    <source>
        <dbReference type="Proteomes" id="UP001732700"/>
    </source>
</evidence>
<organism evidence="1 2">
    <name type="scientific">Avena sativa</name>
    <name type="common">Oat</name>
    <dbReference type="NCBI Taxonomy" id="4498"/>
    <lineage>
        <taxon>Eukaryota</taxon>
        <taxon>Viridiplantae</taxon>
        <taxon>Streptophyta</taxon>
        <taxon>Embryophyta</taxon>
        <taxon>Tracheophyta</taxon>
        <taxon>Spermatophyta</taxon>
        <taxon>Magnoliopsida</taxon>
        <taxon>Liliopsida</taxon>
        <taxon>Poales</taxon>
        <taxon>Poaceae</taxon>
        <taxon>BOP clade</taxon>
        <taxon>Pooideae</taxon>
        <taxon>Poodae</taxon>
        <taxon>Poeae</taxon>
        <taxon>Poeae Chloroplast Group 1 (Aveneae type)</taxon>
        <taxon>Aveninae</taxon>
        <taxon>Avena</taxon>
    </lineage>
</organism>
<reference evidence="1" key="1">
    <citation type="submission" date="2021-05" db="EMBL/GenBank/DDBJ databases">
        <authorList>
            <person name="Scholz U."/>
            <person name="Mascher M."/>
            <person name="Fiebig A."/>
        </authorList>
    </citation>
    <scope>NUCLEOTIDE SEQUENCE [LARGE SCALE GENOMIC DNA]</scope>
</reference>
<sequence length="462" mass="52773">MDMVAFYANIEVDDDDDDAPVDVNAFVNTGASKGPFMPPLIEEPSFHNQASHPKKRLVFRGFSQETPPAAEIQPPSAGIIFSPDTLRRTAGDGLASLVEAADAKRKRVRKRPNRNKDKATSQPAPIRYRDDVVPPREDGLTRVHEAGQPILPPELRRLASGAMMSLHERVLTLEGLLLKDKDPSYPVFTAKVPEDVGFITDALADVFFIAYEDIFKLFHLRRLDYNLVRLFALNLVMKVKREDTPFVAIADPYYMRDSQLEEGIRTRARAKSYLQKLLMDNKRKDNILVPFFPEDKYCTLIMLSTRYSLATYFDSGSARRKNYARGEAYRDDGRHKFKHVFEFPCVKQPSDSVKEAIYVCHHLKGFVRDCEMLTLPSSLQGWAQKLHGISDPDLREDFHDTQVKLSHIIMEQVNTHGGLLHQPRSFTKREIEARLKAQGDFRTWTTKDMYKPFPAPCEEKAT</sequence>
<keyword evidence="2" id="KW-1185">Reference proteome</keyword>
<dbReference type="EnsemblPlants" id="AVESA.00010b.r2.4CG1308890.1">
    <property type="protein sequence ID" value="AVESA.00010b.r2.4CG1308890.1.CDS"/>
    <property type="gene ID" value="AVESA.00010b.r2.4CG1308890"/>
</dbReference>
<accession>A0ACD5WX72</accession>
<evidence type="ECO:0000313" key="1">
    <source>
        <dbReference type="EnsemblPlants" id="AVESA.00010b.r2.4CG1308890.1.CDS"/>
    </source>
</evidence>
<dbReference type="Proteomes" id="UP001732700">
    <property type="component" value="Chromosome 4C"/>
</dbReference>
<name>A0ACD5WX72_AVESA</name>
<reference evidence="1" key="2">
    <citation type="submission" date="2025-09" db="UniProtKB">
        <authorList>
            <consortium name="EnsemblPlants"/>
        </authorList>
    </citation>
    <scope>IDENTIFICATION</scope>
</reference>